<dbReference type="AlphaFoldDB" id="A0A8D8WSQ9"/>
<name>A0A8D8WSQ9_9HEMI</name>
<sequence>MSLLSRSISSSDTKTSDLCKHFSEFSFGSQSNQSQSNQSQSLYESTYQSYFKQEEKILRFHNLQTVPKLYSHGNFFWHQPPRGPGWVGPVPGVSWYGMSYIWGKLVQ</sequence>
<proteinExistence type="predicted"/>
<organism evidence="1">
    <name type="scientific">Cacopsylla melanoneura</name>
    <dbReference type="NCBI Taxonomy" id="428564"/>
    <lineage>
        <taxon>Eukaryota</taxon>
        <taxon>Metazoa</taxon>
        <taxon>Ecdysozoa</taxon>
        <taxon>Arthropoda</taxon>
        <taxon>Hexapoda</taxon>
        <taxon>Insecta</taxon>
        <taxon>Pterygota</taxon>
        <taxon>Neoptera</taxon>
        <taxon>Paraneoptera</taxon>
        <taxon>Hemiptera</taxon>
        <taxon>Sternorrhyncha</taxon>
        <taxon>Psylloidea</taxon>
        <taxon>Psyllidae</taxon>
        <taxon>Psyllinae</taxon>
        <taxon>Cacopsylla</taxon>
    </lineage>
</organism>
<evidence type="ECO:0000313" key="1">
    <source>
        <dbReference type="EMBL" id="CAG6668974.1"/>
    </source>
</evidence>
<protein>
    <submittedName>
        <fullName evidence="1">Uncharacterized protein</fullName>
    </submittedName>
</protein>
<accession>A0A8D8WSQ9</accession>
<reference evidence="1" key="1">
    <citation type="submission" date="2021-05" db="EMBL/GenBank/DDBJ databases">
        <authorList>
            <person name="Alioto T."/>
            <person name="Alioto T."/>
            <person name="Gomez Garrido J."/>
        </authorList>
    </citation>
    <scope>NUCLEOTIDE SEQUENCE</scope>
</reference>
<dbReference type="EMBL" id="HBUF01219936">
    <property type="protein sequence ID" value="CAG6668974.1"/>
    <property type="molecule type" value="Transcribed_RNA"/>
</dbReference>